<comment type="similarity">
    <text evidence="3">In the C-terminal section; belongs to the transpeptidase family.</text>
</comment>
<proteinExistence type="inferred from homology"/>
<reference evidence="21 22" key="1">
    <citation type="journal article" date="2012" name="Front. Microbiol.">
        <title>Complete genome of Ignavibacterium album, a metabolically versatile, flagellated, facultative anaerobe from the phylum Chlorobi.</title>
        <authorList>
            <person name="Liu Z."/>
            <person name="Frigaard N.-U."/>
            <person name="Vogl K."/>
            <person name="Iino T."/>
            <person name="Ohkuma M."/>
            <person name="Overmann J."/>
            <person name="Bryant D.A."/>
        </authorList>
    </citation>
    <scope>NUCLEOTIDE SEQUENCE [LARGE SCALE GENOMIC DNA]</scope>
    <source>
        <strain evidence="22">DSM 19864 / JCM 16511 / NBRC 101810 / Mat9-16</strain>
    </source>
</reference>
<keyword evidence="8" id="KW-0328">Glycosyltransferase</keyword>
<dbReference type="GO" id="GO:0030288">
    <property type="term" value="C:outer membrane-bounded periplasmic space"/>
    <property type="evidence" value="ECO:0007669"/>
    <property type="project" value="TreeGrafter"/>
</dbReference>
<dbReference type="Pfam" id="PF00905">
    <property type="entry name" value="Transpeptidase"/>
    <property type="match status" value="1"/>
</dbReference>
<gene>
    <name evidence="21" type="primary">mrcA</name>
    <name evidence="21" type="ordered locus">IALB_1165</name>
</gene>
<keyword evidence="15" id="KW-0961">Cell wall biogenesis/degradation</keyword>
<evidence type="ECO:0000313" key="22">
    <source>
        <dbReference type="Proteomes" id="UP000007394"/>
    </source>
</evidence>
<evidence type="ECO:0000256" key="5">
    <source>
        <dbReference type="ARBA" id="ARBA00022475"/>
    </source>
</evidence>
<dbReference type="OrthoDB" id="9766909at2"/>
<evidence type="ECO:0000256" key="4">
    <source>
        <dbReference type="ARBA" id="ARBA00007739"/>
    </source>
</evidence>
<dbReference type="GO" id="GO:0008360">
    <property type="term" value="P:regulation of cell shape"/>
    <property type="evidence" value="ECO:0007669"/>
    <property type="project" value="UniProtKB-KW"/>
</dbReference>
<dbReference type="GO" id="GO:0008955">
    <property type="term" value="F:peptidoglycan glycosyltransferase activity"/>
    <property type="evidence" value="ECO:0007669"/>
    <property type="project" value="UniProtKB-EC"/>
</dbReference>
<dbReference type="STRING" id="945713.IALB_1165"/>
<evidence type="ECO:0000256" key="11">
    <source>
        <dbReference type="ARBA" id="ARBA00022960"/>
    </source>
</evidence>
<keyword evidence="12" id="KW-0573">Peptidoglycan synthesis</keyword>
<dbReference type="EMBL" id="CP003418">
    <property type="protein sequence ID" value="AFH48876.1"/>
    <property type="molecule type" value="Genomic_DNA"/>
</dbReference>
<dbReference type="GO" id="GO:0071555">
    <property type="term" value="P:cell wall organization"/>
    <property type="evidence" value="ECO:0007669"/>
    <property type="project" value="UniProtKB-KW"/>
</dbReference>
<dbReference type="Proteomes" id="UP000007394">
    <property type="component" value="Chromosome"/>
</dbReference>
<evidence type="ECO:0000256" key="18">
    <source>
        <dbReference type="SAM" id="Phobius"/>
    </source>
</evidence>
<evidence type="ECO:0000256" key="15">
    <source>
        <dbReference type="ARBA" id="ARBA00023316"/>
    </source>
</evidence>
<comment type="subcellular location">
    <subcellularLocation>
        <location evidence="1">Cell membrane</location>
    </subcellularLocation>
</comment>
<evidence type="ECO:0000256" key="14">
    <source>
        <dbReference type="ARBA" id="ARBA00023268"/>
    </source>
</evidence>
<organism evidence="21 22">
    <name type="scientific">Ignavibacterium album (strain DSM 19864 / JCM 16511 / NBRC 101810 / Mat9-16)</name>
    <dbReference type="NCBI Taxonomy" id="945713"/>
    <lineage>
        <taxon>Bacteria</taxon>
        <taxon>Pseudomonadati</taxon>
        <taxon>Ignavibacteriota</taxon>
        <taxon>Ignavibacteria</taxon>
        <taxon>Ignavibacteriales</taxon>
        <taxon>Ignavibacteriaceae</taxon>
        <taxon>Ignavibacterium</taxon>
    </lineage>
</organism>
<evidence type="ECO:0000259" key="19">
    <source>
        <dbReference type="Pfam" id="PF00905"/>
    </source>
</evidence>
<dbReference type="AlphaFoldDB" id="I0AIR9"/>
<dbReference type="PANTHER" id="PTHR32282">
    <property type="entry name" value="BINDING PROTEIN TRANSPEPTIDASE, PUTATIVE-RELATED"/>
    <property type="match status" value="1"/>
</dbReference>
<keyword evidence="18" id="KW-0812">Transmembrane</keyword>
<evidence type="ECO:0000313" key="21">
    <source>
        <dbReference type="EMBL" id="AFH48876.1"/>
    </source>
</evidence>
<evidence type="ECO:0000256" key="9">
    <source>
        <dbReference type="ARBA" id="ARBA00022679"/>
    </source>
</evidence>
<dbReference type="eggNOG" id="COG5009">
    <property type="taxonomic scope" value="Bacteria"/>
</dbReference>
<keyword evidence="7" id="KW-0645">Protease</keyword>
<protein>
    <submittedName>
        <fullName evidence="21">Penicillin-binding protein 1A</fullName>
    </submittedName>
</protein>
<dbReference type="RefSeq" id="WP_014560031.1">
    <property type="nucleotide sequence ID" value="NC_017464.1"/>
</dbReference>
<dbReference type="GO" id="GO:0009252">
    <property type="term" value="P:peptidoglycan biosynthetic process"/>
    <property type="evidence" value="ECO:0007669"/>
    <property type="project" value="UniProtKB-KW"/>
</dbReference>
<dbReference type="InterPro" id="IPR001460">
    <property type="entry name" value="PCN-bd_Tpept"/>
</dbReference>
<evidence type="ECO:0000256" key="3">
    <source>
        <dbReference type="ARBA" id="ARBA00007090"/>
    </source>
</evidence>
<comment type="catalytic activity">
    <reaction evidence="17">
        <text>[GlcNAc-(1-&gt;4)-Mur2Ac(oyl-L-Ala-gamma-D-Glu-L-Lys-D-Ala-D-Ala)](n)-di-trans,octa-cis-undecaprenyl diphosphate + beta-D-GlcNAc-(1-&gt;4)-Mur2Ac(oyl-L-Ala-gamma-D-Glu-L-Lys-D-Ala-D-Ala)-di-trans,octa-cis-undecaprenyl diphosphate = [GlcNAc-(1-&gt;4)-Mur2Ac(oyl-L-Ala-gamma-D-Glu-L-Lys-D-Ala-D-Ala)](n+1)-di-trans,octa-cis-undecaprenyl diphosphate + di-trans,octa-cis-undecaprenyl diphosphate + H(+)</text>
        <dbReference type="Rhea" id="RHEA:23708"/>
        <dbReference type="Rhea" id="RHEA-COMP:9602"/>
        <dbReference type="Rhea" id="RHEA-COMP:9603"/>
        <dbReference type="ChEBI" id="CHEBI:15378"/>
        <dbReference type="ChEBI" id="CHEBI:58405"/>
        <dbReference type="ChEBI" id="CHEBI:60033"/>
        <dbReference type="ChEBI" id="CHEBI:78435"/>
        <dbReference type="EC" id="2.4.99.28"/>
    </reaction>
</comment>
<dbReference type="SUPFAM" id="SSF53955">
    <property type="entry name" value="Lysozyme-like"/>
    <property type="match status" value="1"/>
</dbReference>
<keyword evidence="10" id="KW-0378">Hydrolase</keyword>
<dbReference type="GO" id="GO:0009002">
    <property type="term" value="F:serine-type D-Ala-D-Ala carboxypeptidase activity"/>
    <property type="evidence" value="ECO:0007669"/>
    <property type="project" value="UniProtKB-EC"/>
</dbReference>
<keyword evidence="18" id="KW-1133">Transmembrane helix</keyword>
<keyword evidence="11" id="KW-0133">Cell shape</keyword>
<feature type="domain" description="Glycosyl transferase family 51" evidence="20">
    <location>
        <begin position="57"/>
        <end position="239"/>
    </location>
</feature>
<dbReference type="Gene3D" id="3.40.710.10">
    <property type="entry name" value="DD-peptidase/beta-lactamase superfamily"/>
    <property type="match status" value="2"/>
</dbReference>
<evidence type="ECO:0000256" key="13">
    <source>
        <dbReference type="ARBA" id="ARBA00023136"/>
    </source>
</evidence>
<evidence type="ECO:0000259" key="20">
    <source>
        <dbReference type="Pfam" id="PF00912"/>
    </source>
</evidence>
<evidence type="ECO:0000256" key="2">
    <source>
        <dbReference type="ARBA" id="ARBA00004752"/>
    </source>
</evidence>
<dbReference type="InterPro" id="IPR023346">
    <property type="entry name" value="Lysozyme-like_dom_sf"/>
</dbReference>
<evidence type="ECO:0000256" key="1">
    <source>
        <dbReference type="ARBA" id="ARBA00004236"/>
    </source>
</evidence>
<dbReference type="Pfam" id="PF00912">
    <property type="entry name" value="Transgly"/>
    <property type="match status" value="1"/>
</dbReference>
<evidence type="ECO:0000256" key="12">
    <source>
        <dbReference type="ARBA" id="ARBA00022984"/>
    </source>
</evidence>
<evidence type="ECO:0000256" key="10">
    <source>
        <dbReference type="ARBA" id="ARBA00022801"/>
    </source>
</evidence>
<keyword evidence="22" id="KW-1185">Reference proteome</keyword>
<dbReference type="InterPro" id="IPR001264">
    <property type="entry name" value="Glyco_trans_51"/>
</dbReference>
<feature type="domain" description="Penicillin-binding protein transpeptidase" evidence="19">
    <location>
        <begin position="391"/>
        <end position="626"/>
    </location>
</feature>
<keyword evidence="5" id="KW-1003">Cell membrane</keyword>
<sequence length="742" mass="83513">MANKKSELNTKRKRIIISSVALIFVILIIYIISGLPSLEELENPKPILASKVFSSDGELIGQFFIENRIETNIDSLPKHLIEALIATEDKNFYDHWGVDVGRFFKAMIKNIITLSFTEGEGASTITQQCAKNLYNLKSGRENALDKVVRKIREWISAVQIERNFTKNEILELYLNVSYFGRGAYGIESAAKIYFNKKASELTLPESAMLIALLKSSEYYDPVKNYDNALRRRNVVLNNMVVNGYLSENEYQKLKQLPIQLATDRPSAIRTDAPHFMEYIRLQLTPIMEKYGYDLYRDGLNIYTTLDMKMQRIANKSSAKHISEYQELFNKNWNWDRNKSLLADLLDKAIKNNPAYRNAIGATEKTRIYNSLKNLQSFVDSVKKEAAKIEVGFVVMDPHNGYIKALVGGTNQEFGRGLNHVTGIRRQPGSAFKPFVYATAIENGYFPAYTLLNQKFDYNGWSPDNADNEYTGYETLRWGLAYSVNVIAGRMTISNIAPPSQVISIAKRMGINSKLDPFPAIALGTMEVSPLEITSAFGTFANKGVHVEPISILRIEDRNGILVQEFSPQSVQAISPQTASIMADMMQDVVNYGTGAGVRRYFQYPAAGKTGTTQKFSDAWFVGYTPDLVAGVWVGFDDHRVKFTNWYGQGAKAALPIWAMFMQAAYKELNLPLKYFELADGVETATFCKETMRLGDTRLATENCPETYTDIINSNNLPATCEIHGGGGRIIRENRSGESGWSH</sequence>
<dbReference type="FunFam" id="1.10.3810.10:FF:000001">
    <property type="entry name" value="Penicillin-binding protein 1A"/>
    <property type="match status" value="1"/>
</dbReference>
<keyword evidence="14" id="KW-0511">Multifunctional enzyme</keyword>
<dbReference type="GO" id="GO:0006508">
    <property type="term" value="P:proteolysis"/>
    <property type="evidence" value="ECO:0007669"/>
    <property type="project" value="UniProtKB-KW"/>
</dbReference>
<evidence type="ECO:0000256" key="17">
    <source>
        <dbReference type="ARBA" id="ARBA00049902"/>
    </source>
</evidence>
<dbReference type="KEGG" id="ial:IALB_1165"/>
<dbReference type="SUPFAM" id="SSF56601">
    <property type="entry name" value="beta-lactamase/transpeptidase-like"/>
    <property type="match status" value="1"/>
</dbReference>
<evidence type="ECO:0000256" key="16">
    <source>
        <dbReference type="ARBA" id="ARBA00034000"/>
    </source>
</evidence>
<dbReference type="PANTHER" id="PTHR32282:SF11">
    <property type="entry name" value="PENICILLIN-BINDING PROTEIN 1B"/>
    <property type="match status" value="1"/>
</dbReference>
<evidence type="ECO:0000256" key="7">
    <source>
        <dbReference type="ARBA" id="ARBA00022670"/>
    </source>
</evidence>
<keyword evidence="6" id="KW-0121">Carboxypeptidase</keyword>
<dbReference type="GO" id="GO:0005886">
    <property type="term" value="C:plasma membrane"/>
    <property type="evidence" value="ECO:0007669"/>
    <property type="project" value="UniProtKB-SubCell"/>
</dbReference>
<dbReference type="InterPro" id="IPR036950">
    <property type="entry name" value="PBP_transglycosylase"/>
</dbReference>
<comment type="similarity">
    <text evidence="4">In the N-terminal section; belongs to the glycosyltransferase 51 family.</text>
</comment>
<keyword evidence="9" id="KW-0808">Transferase</keyword>
<accession>I0AIR9</accession>
<comment type="catalytic activity">
    <reaction evidence="16">
        <text>Preferential cleavage: (Ac)2-L-Lys-D-Ala-|-D-Ala. Also transpeptidation of peptidyl-alanyl moieties that are N-acyl substituents of D-alanine.</text>
        <dbReference type="EC" id="3.4.16.4"/>
    </reaction>
</comment>
<keyword evidence="13 18" id="KW-0472">Membrane</keyword>
<comment type="pathway">
    <text evidence="2">Cell wall biogenesis; peptidoglycan biosynthesis.</text>
</comment>
<dbReference type="Gene3D" id="1.10.3810.10">
    <property type="entry name" value="Biosynthetic peptidoglycan transglycosylase-like"/>
    <property type="match status" value="1"/>
</dbReference>
<dbReference type="HOGENOM" id="CLU_006354_2_4_10"/>
<dbReference type="NCBIfam" id="TIGR02074">
    <property type="entry name" value="PBP_1a_fam"/>
    <property type="match status" value="1"/>
</dbReference>
<dbReference type="PATRIC" id="fig|945713.3.peg.1169"/>
<dbReference type="InterPro" id="IPR050396">
    <property type="entry name" value="Glycosyltr_51/Transpeptidase"/>
</dbReference>
<evidence type="ECO:0000256" key="6">
    <source>
        <dbReference type="ARBA" id="ARBA00022645"/>
    </source>
</evidence>
<evidence type="ECO:0000256" key="8">
    <source>
        <dbReference type="ARBA" id="ARBA00022676"/>
    </source>
</evidence>
<dbReference type="InterPro" id="IPR012338">
    <property type="entry name" value="Beta-lactam/transpept-like"/>
</dbReference>
<dbReference type="GO" id="GO:0008658">
    <property type="term" value="F:penicillin binding"/>
    <property type="evidence" value="ECO:0007669"/>
    <property type="project" value="InterPro"/>
</dbReference>
<name>I0AIR9_IGNAJ</name>
<feature type="transmembrane region" description="Helical" evidence="18">
    <location>
        <begin position="15"/>
        <end position="35"/>
    </location>
</feature>